<evidence type="ECO:0000259" key="2">
    <source>
        <dbReference type="Pfam" id="PF00685"/>
    </source>
</evidence>
<organism evidence="3 4">
    <name type="scientific">Diaphorina citri</name>
    <name type="common">Asian citrus psyllid</name>
    <dbReference type="NCBI Taxonomy" id="121845"/>
    <lineage>
        <taxon>Eukaryota</taxon>
        <taxon>Metazoa</taxon>
        <taxon>Ecdysozoa</taxon>
        <taxon>Arthropoda</taxon>
        <taxon>Hexapoda</taxon>
        <taxon>Insecta</taxon>
        <taxon>Pterygota</taxon>
        <taxon>Neoptera</taxon>
        <taxon>Paraneoptera</taxon>
        <taxon>Hemiptera</taxon>
        <taxon>Sternorrhyncha</taxon>
        <taxon>Psylloidea</taxon>
        <taxon>Psyllidae</taxon>
        <taxon>Diaphorininae</taxon>
        <taxon>Diaphorina</taxon>
    </lineage>
</organism>
<evidence type="ECO:0000313" key="4">
    <source>
        <dbReference type="RefSeq" id="XP_008479800.3"/>
    </source>
</evidence>
<dbReference type="GO" id="GO:0008146">
    <property type="term" value="F:sulfotransferase activity"/>
    <property type="evidence" value="ECO:0007669"/>
    <property type="project" value="InterPro"/>
</dbReference>
<dbReference type="AlphaFoldDB" id="A0A1S3DDX4"/>
<dbReference type="Pfam" id="PF00685">
    <property type="entry name" value="Sulfotransfer_1"/>
    <property type="match status" value="1"/>
</dbReference>
<dbReference type="InterPro" id="IPR027417">
    <property type="entry name" value="P-loop_NTPase"/>
</dbReference>
<feature type="domain" description="Sulfotransferase" evidence="2">
    <location>
        <begin position="177"/>
        <end position="279"/>
    </location>
</feature>
<dbReference type="Gene3D" id="3.40.50.300">
    <property type="entry name" value="P-loop containing nucleotide triphosphate hydrolases"/>
    <property type="match status" value="1"/>
</dbReference>
<keyword evidence="3" id="KW-1185">Reference proteome</keyword>
<dbReference type="PANTHER" id="PTHR45964:SF5">
    <property type="entry name" value="WSCD FAMILY MEMBER CG9164"/>
    <property type="match status" value="1"/>
</dbReference>
<dbReference type="Proteomes" id="UP000079169">
    <property type="component" value="Unplaced"/>
</dbReference>
<gene>
    <name evidence="4" type="primary">LOC103516604</name>
</gene>
<dbReference type="InterPro" id="IPR000863">
    <property type="entry name" value="Sulfotransferase_dom"/>
</dbReference>
<dbReference type="RefSeq" id="XP_008479800.3">
    <property type="nucleotide sequence ID" value="XM_008481578.3"/>
</dbReference>
<protein>
    <submittedName>
        <fullName evidence="4">WSCD family member AAEL009094</fullName>
    </submittedName>
</protein>
<proteinExistence type="inferred from homology"/>
<dbReference type="KEGG" id="dci:103516604"/>
<evidence type="ECO:0000256" key="1">
    <source>
        <dbReference type="ARBA" id="ARBA00010236"/>
    </source>
</evidence>
<name>A0A1S3DDX4_DIACI</name>
<sequence>MDYGLFKNGFPGEMITNESVSVVKTHEWGPYTRNKFGRAVLLIRSPGDSIVAEFNRRSGGHIGFASVGYNPAGRSRAMEMSGSALARPKYHIQWCRPLHYIERPEGRPIIGLVSFPGSGNTWLRYLLQQATGVYTGSVYMDYGLFKNGFPGEMITNESVSVVKTHEWGPYTRNKFGRAVLLIRSPGDSIVAEFNRRSGGHIGFASVDRYTRANGKYWRQFFYDKLTAWREMTLDWLHNFPGPIHIITYEDLVSNLPHTLLSILHFIELPVTQADLNCAVRRREGIFRRRKRKTKLQPFTKEMKVQLEYEWNNVFAQINSLIDQNSSSYL</sequence>
<accession>A0A1S3DDX4</accession>
<dbReference type="GeneID" id="103516604"/>
<dbReference type="STRING" id="121845.A0A1S3DDX4"/>
<dbReference type="SUPFAM" id="SSF52540">
    <property type="entry name" value="P-loop containing nucleoside triphosphate hydrolases"/>
    <property type="match status" value="1"/>
</dbReference>
<dbReference type="InterPro" id="IPR051589">
    <property type="entry name" value="Sialate-O-sulfotransferase"/>
</dbReference>
<evidence type="ECO:0000313" key="3">
    <source>
        <dbReference type="Proteomes" id="UP000079169"/>
    </source>
</evidence>
<dbReference type="PaxDb" id="121845-A0A1S3DDX4"/>
<reference evidence="4" key="1">
    <citation type="submission" date="2025-08" db="UniProtKB">
        <authorList>
            <consortium name="RefSeq"/>
        </authorList>
    </citation>
    <scope>IDENTIFICATION</scope>
</reference>
<comment type="similarity">
    <text evidence="1">Belongs to the WSCD family.</text>
</comment>
<dbReference type="PANTHER" id="PTHR45964">
    <property type="entry name" value="WSCD FAMILY MEMBER CG9164"/>
    <property type="match status" value="1"/>
</dbReference>